<name>A0AAW4F9D8_ECOLX</name>
<evidence type="ECO:0000313" key="2">
    <source>
        <dbReference type="EMBL" id="MBL6206579.1"/>
    </source>
</evidence>
<evidence type="ECO:0000256" key="1">
    <source>
        <dbReference type="SAM" id="Phobius"/>
    </source>
</evidence>
<dbReference type="AlphaFoldDB" id="A0AAW4F9D8"/>
<accession>A0AAW4F9D8</accession>
<dbReference type="EMBL" id="JAETYU010000056">
    <property type="protein sequence ID" value="MBL6206579.1"/>
    <property type="molecule type" value="Genomic_DNA"/>
</dbReference>
<evidence type="ECO:0000313" key="3">
    <source>
        <dbReference type="Proteomes" id="UP000655659"/>
    </source>
</evidence>
<dbReference type="Proteomes" id="UP000655659">
    <property type="component" value="Unassembled WGS sequence"/>
</dbReference>
<organism evidence="2 3">
    <name type="scientific">Escherichia coli</name>
    <dbReference type="NCBI Taxonomy" id="562"/>
    <lineage>
        <taxon>Bacteria</taxon>
        <taxon>Pseudomonadati</taxon>
        <taxon>Pseudomonadota</taxon>
        <taxon>Gammaproteobacteria</taxon>
        <taxon>Enterobacterales</taxon>
        <taxon>Enterobacteriaceae</taxon>
        <taxon>Escherichia</taxon>
    </lineage>
</organism>
<proteinExistence type="predicted"/>
<keyword evidence="1" id="KW-1133">Transmembrane helix</keyword>
<protein>
    <submittedName>
        <fullName evidence="2">Uncharacterized protein</fullName>
    </submittedName>
</protein>
<gene>
    <name evidence="2" type="ORF">JNA68_25865</name>
</gene>
<sequence>MLGFSVGLIMLGFVVFFPVIYLIGYGFTYFDSWRLGKEIPRHKIKVNVVLGIILGVILGGVAQHIWDGLNGCMQLGYPFGKCFLMLDKMGIN</sequence>
<feature type="transmembrane region" description="Helical" evidence="1">
    <location>
        <begin position="48"/>
        <end position="66"/>
    </location>
</feature>
<keyword evidence="1" id="KW-0472">Membrane</keyword>
<dbReference type="RefSeq" id="WP_202850427.1">
    <property type="nucleotide sequence ID" value="NZ_JAETYU010000056.1"/>
</dbReference>
<reference evidence="2" key="1">
    <citation type="submission" date="2021-01" db="EMBL/GenBank/DDBJ databases">
        <title>Genomes of Escherichia coli STEC strains from raw meat-based diets for companion animals.</title>
        <authorList>
            <person name="Stevens M.J.A."/>
            <person name="Stephan R."/>
        </authorList>
    </citation>
    <scope>NUCLEOTIDE SEQUENCE</scope>
    <source>
        <strain evidence="2">ATC7-7</strain>
    </source>
</reference>
<keyword evidence="1" id="KW-0812">Transmembrane</keyword>
<comment type="caution">
    <text evidence="2">The sequence shown here is derived from an EMBL/GenBank/DDBJ whole genome shotgun (WGS) entry which is preliminary data.</text>
</comment>
<feature type="transmembrane region" description="Helical" evidence="1">
    <location>
        <begin position="6"/>
        <end position="27"/>
    </location>
</feature>